<name>A0A1D6H9P7_MAIZE</name>
<dbReference type="EMBL" id="CM000781">
    <property type="protein sequence ID" value="AQK71432.1"/>
    <property type="molecule type" value="Genomic_DNA"/>
</dbReference>
<gene>
    <name evidence="1" type="ORF">ZEAMMB73_Zm00001d016679</name>
</gene>
<proteinExistence type="predicted"/>
<dbReference type="AlphaFoldDB" id="A0A1D6H9P7"/>
<dbReference type="EMBL" id="CM000781">
    <property type="protein sequence ID" value="AQK71426.1"/>
    <property type="molecule type" value="Genomic_DNA"/>
</dbReference>
<protein>
    <submittedName>
        <fullName evidence="1">Uncharacterized protein</fullName>
    </submittedName>
</protein>
<accession>A0A1D6H9P7</accession>
<reference evidence="1" key="1">
    <citation type="submission" date="2015-12" db="EMBL/GenBank/DDBJ databases">
        <title>Update maize B73 reference genome by single molecule sequencing technologies.</title>
        <authorList>
            <consortium name="Maize Genome Sequencing Project"/>
            <person name="Ware D."/>
        </authorList>
    </citation>
    <scope>NUCLEOTIDE SEQUENCE</scope>
    <source>
        <tissue evidence="1">Seedling</tissue>
    </source>
</reference>
<organism evidence="1">
    <name type="scientific">Zea mays</name>
    <name type="common">Maize</name>
    <dbReference type="NCBI Taxonomy" id="4577"/>
    <lineage>
        <taxon>Eukaryota</taxon>
        <taxon>Viridiplantae</taxon>
        <taxon>Streptophyta</taxon>
        <taxon>Embryophyta</taxon>
        <taxon>Tracheophyta</taxon>
        <taxon>Spermatophyta</taxon>
        <taxon>Magnoliopsida</taxon>
        <taxon>Liliopsida</taxon>
        <taxon>Poales</taxon>
        <taxon>Poaceae</taxon>
        <taxon>PACMAD clade</taxon>
        <taxon>Panicoideae</taxon>
        <taxon>Andropogonodae</taxon>
        <taxon>Andropogoneae</taxon>
        <taxon>Tripsacinae</taxon>
        <taxon>Zea</taxon>
    </lineage>
</organism>
<evidence type="ECO:0000313" key="1">
    <source>
        <dbReference type="EMBL" id="AQK71432.1"/>
    </source>
</evidence>
<sequence>MFVLWYDLSFLFCFRIIYKLSIEIDFTVLIQTMSMKSLTSGLYSISADLDQFLFIRRLQMFSLPYKNTLFHLLIINCCIVHGLLSHSTSYDFRILTACCQRRRAWCSLSSAISRKKSLTCKLVSIFLAYSNHNIVQPTPIQFRIDLWEGAGVYDRFVGGSRAT</sequence>